<reference evidence="7" key="2">
    <citation type="journal article" date="2022" name="Microbiol. Resour. Announc.">
        <title>Metagenome Sequencing to Explore Phylogenomics of Terrestrial Cyanobacteria.</title>
        <authorList>
            <person name="Ward R.D."/>
            <person name="Stajich J.E."/>
            <person name="Johansen J.R."/>
            <person name="Huntemann M."/>
            <person name="Clum A."/>
            <person name="Foster B."/>
            <person name="Foster B."/>
            <person name="Roux S."/>
            <person name="Palaniappan K."/>
            <person name="Varghese N."/>
            <person name="Mukherjee S."/>
            <person name="Reddy T.B.K."/>
            <person name="Daum C."/>
            <person name="Copeland A."/>
            <person name="Chen I.A."/>
            <person name="Ivanova N.N."/>
            <person name="Kyrpides N.C."/>
            <person name="Shapiro N."/>
            <person name="Eloe-Fadrosh E.A."/>
            <person name="Pietrasiak N."/>
        </authorList>
    </citation>
    <scope>NUCLEOTIDE SEQUENCE</scope>
    <source>
        <strain evidence="7">GSE-NOS-MK-12-04C</strain>
    </source>
</reference>
<dbReference type="GO" id="GO:0016020">
    <property type="term" value="C:membrane"/>
    <property type="evidence" value="ECO:0007669"/>
    <property type="project" value="UniProtKB-SubCell"/>
</dbReference>
<dbReference type="InterPro" id="IPR007016">
    <property type="entry name" value="O-antigen_ligase-rel_domated"/>
</dbReference>
<comment type="subcellular location">
    <subcellularLocation>
        <location evidence="1">Membrane</location>
        <topology evidence="1">Multi-pass membrane protein</topology>
    </subcellularLocation>
</comment>
<evidence type="ECO:0000256" key="2">
    <source>
        <dbReference type="ARBA" id="ARBA00022692"/>
    </source>
</evidence>
<feature type="domain" description="O-antigen ligase-related" evidence="6">
    <location>
        <begin position="203"/>
        <end position="347"/>
    </location>
</feature>
<protein>
    <submittedName>
        <fullName evidence="7">O-antigen ligase family protein</fullName>
    </submittedName>
</protein>
<dbReference type="EMBL" id="JAHHGZ010000037">
    <property type="protein sequence ID" value="MBW4670966.1"/>
    <property type="molecule type" value="Genomic_DNA"/>
</dbReference>
<gene>
    <name evidence="7" type="ORF">KME60_26970</name>
</gene>
<evidence type="ECO:0000256" key="5">
    <source>
        <dbReference type="SAM" id="Phobius"/>
    </source>
</evidence>
<evidence type="ECO:0000313" key="7">
    <source>
        <dbReference type="EMBL" id="MBW4670966.1"/>
    </source>
</evidence>
<feature type="transmembrane region" description="Helical" evidence="5">
    <location>
        <begin position="334"/>
        <end position="359"/>
    </location>
</feature>
<dbReference type="Pfam" id="PF04932">
    <property type="entry name" value="Wzy_C"/>
    <property type="match status" value="1"/>
</dbReference>
<feature type="transmembrane region" description="Helical" evidence="5">
    <location>
        <begin position="198"/>
        <end position="214"/>
    </location>
</feature>
<keyword evidence="4 5" id="KW-0472">Membrane</keyword>
<feature type="transmembrane region" description="Helical" evidence="5">
    <location>
        <begin position="396"/>
        <end position="414"/>
    </location>
</feature>
<proteinExistence type="predicted"/>
<feature type="transmembrane region" description="Helical" evidence="5">
    <location>
        <begin position="7"/>
        <end position="29"/>
    </location>
</feature>
<keyword evidence="3 5" id="KW-1133">Transmembrane helix</keyword>
<evidence type="ECO:0000256" key="3">
    <source>
        <dbReference type="ARBA" id="ARBA00022989"/>
    </source>
</evidence>
<feature type="transmembrane region" description="Helical" evidence="5">
    <location>
        <begin position="174"/>
        <end position="191"/>
    </location>
</feature>
<evidence type="ECO:0000256" key="1">
    <source>
        <dbReference type="ARBA" id="ARBA00004141"/>
    </source>
</evidence>
<name>A0A951QSS3_9CYAN</name>
<keyword evidence="2 5" id="KW-0812">Transmembrane</keyword>
<sequence length="420" mass="47263">MKKLLELAELGFTVISLLLYSGGPLTVILSGGASEGEEGEEASEGGDSSLILIFFLVNYIITSVLLALRWKKAIFVLKKNNWITALVALAVISVFWSYIPNKTISRGIAIVGTTLFGLYLASRYSMKEQLQLFGLMYWLAVVLSFVFIGALPKYGIMSGLHEGKWRGIYNHKNTLGKIISPGIIIFLLLAIGSTKKRWLFWLGFLLSLILLLRSTSTGSLLNTVMLLVAYLCYRVFRWRDDWLIPGLISVVTIGGSLYLFLSTNSELLLTALGKDTTLTGRGDMWPYIFEMIWKNPLLGYGYGAFWSGPGTPSFHIWQVTGWKPPNSHNGFLDIWLHLGLLGLCLFLFEFIVITLPKALNWVRLSRTSEGLWPILYITYMLLANLSESTLMIQNDLFWVFYVAIAFSVQMLPEYSRKAII</sequence>
<dbReference type="GO" id="GO:0016874">
    <property type="term" value="F:ligase activity"/>
    <property type="evidence" value="ECO:0007669"/>
    <property type="project" value="UniProtKB-KW"/>
</dbReference>
<evidence type="ECO:0000313" key="8">
    <source>
        <dbReference type="Proteomes" id="UP000729701"/>
    </source>
</evidence>
<keyword evidence="7" id="KW-0436">Ligase</keyword>
<organism evidence="7 8">
    <name type="scientific">Cyanomargarita calcarea GSE-NOS-MK-12-04C</name>
    <dbReference type="NCBI Taxonomy" id="2839659"/>
    <lineage>
        <taxon>Bacteria</taxon>
        <taxon>Bacillati</taxon>
        <taxon>Cyanobacteriota</taxon>
        <taxon>Cyanophyceae</taxon>
        <taxon>Nostocales</taxon>
        <taxon>Cyanomargaritaceae</taxon>
        <taxon>Cyanomargarita</taxon>
    </lineage>
</organism>
<accession>A0A951QSS3</accession>
<reference evidence="7" key="1">
    <citation type="submission" date="2021-05" db="EMBL/GenBank/DDBJ databases">
        <authorList>
            <person name="Pietrasiak N."/>
            <person name="Ward R."/>
            <person name="Stajich J.E."/>
            <person name="Kurbessoian T."/>
        </authorList>
    </citation>
    <scope>NUCLEOTIDE SEQUENCE</scope>
    <source>
        <strain evidence="7">GSE-NOS-MK-12-04C</strain>
    </source>
</reference>
<feature type="transmembrane region" description="Helical" evidence="5">
    <location>
        <begin position="80"/>
        <end position="98"/>
    </location>
</feature>
<dbReference type="PANTHER" id="PTHR37422:SF17">
    <property type="entry name" value="O-ANTIGEN LIGASE"/>
    <property type="match status" value="1"/>
</dbReference>
<dbReference type="PANTHER" id="PTHR37422">
    <property type="entry name" value="TEICHURONIC ACID BIOSYNTHESIS PROTEIN TUAE"/>
    <property type="match status" value="1"/>
</dbReference>
<feature type="transmembrane region" description="Helical" evidence="5">
    <location>
        <begin position="104"/>
        <end position="121"/>
    </location>
</feature>
<dbReference type="Proteomes" id="UP000729701">
    <property type="component" value="Unassembled WGS sequence"/>
</dbReference>
<evidence type="ECO:0000259" key="6">
    <source>
        <dbReference type="Pfam" id="PF04932"/>
    </source>
</evidence>
<feature type="transmembrane region" description="Helical" evidence="5">
    <location>
        <begin position="371"/>
        <end position="390"/>
    </location>
</feature>
<dbReference type="AlphaFoldDB" id="A0A951QSS3"/>
<feature type="transmembrane region" description="Helical" evidence="5">
    <location>
        <begin position="243"/>
        <end position="261"/>
    </location>
</feature>
<feature type="transmembrane region" description="Helical" evidence="5">
    <location>
        <begin position="133"/>
        <end position="154"/>
    </location>
</feature>
<dbReference type="InterPro" id="IPR051533">
    <property type="entry name" value="WaaL-like"/>
</dbReference>
<evidence type="ECO:0000256" key="4">
    <source>
        <dbReference type="ARBA" id="ARBA00023136"/>
    </source>
</evidence>
<comment type="caution">
    <text evidence="7">The sequence shown here is derived from an EMBL/GenBank/DDBJ whole genome shotgun (WGS) entry which is preliminary data.</text>
</comment>
<feature type="transmembrane region" description="Helical" evidence="5">
    <location>
        <begin position="49"/>
        <end position="68"/>
    </location>
</feature>